<dbReference type="GO" id="GO:0000155">
    <property type="term" value="F:phosphorelay sensor kinase activity"/>
    <property type="evidence" value="ECO:0007669"/>
    <property type="project" value="InterPro"/>
</dbReference>
<name>A0A1G6UDK6_9SPHI</name>
<dbReference type="SMART" id="SM00388">
    <property type="entry name" value="HisKA"/>
    <property type="match status" value="1"/>
</dbReference>
<evidence type="ECO:0000259" key="7">
    <source>
        <dbReference type="PROSITE" id="PS50109"/>
    </source>
</evidence>
<dbReference type="PROSITE" id="PS51257">
    <property type="entry name" value="PROKAR_LIPOPROTEIN"/>
    <property type="match status" value="1"/>
</dbReference>
<feature type="transmembrane region" description="Helical" evidence="6">
    <location>
        <begin position="125"/>
        <end position="147"/>
    </location>
</feature>
<evidence type="ECO:0000313" key="8">
    <source>
        <dbReference type="EMBL" id="SDD38756.1"/>
    </source>
</evidence>
<evidence type="ECO:0000256" key="4">
    <source>
        <dbReference type="ARBA" id="ARBA00022679"/>
    </source>
</evidence>
<dbReference type="PROSITE" id="PS50109">
    <property type="entry name" value="HIS_KIN"/>
    <property type="match status" value="1"/>
</dbReference>
<evidence type="ECO:0000256" key="5">
    <source>
        <dbReference type="ARBA" id="ARBA00022777"/>
    </source>
</evidence>
<evidence type="ECO:0000256" key="2">
    <source>
        <dbReference type="ARBA" id="ARBA00012438"/>
    </source>
</evidence>
<evidence type="ECO:0000313" key="9">
    <source>
        <dbReference type="Proteomes" id="UP000199072"/>
    </source>
</evidence>
<accession>A0A1G6UDK6</accession>
<gene>
    <name evidence="8" type="ORF">SAMN05216464_101596</name>
</gene>
<feature type="domain" description="Histidine kinase" evidence="7">
    <location>
        <begin position="210"/>
        <end position="413"/>
    </location>
</feature>
<keyword evidence="5 8" id="KW-0418">Kinase</keyword>
<dbReference type="Gene3D" id="3.30.565.10">
    <property type="entry name" value="Histidine kinase-like ATPase, C-terminal domain"/>
    <property type="match status" value="1"/>
</dbReference>
<dbReference type="OrthoDB" id="1522504at2"/>
<sequence>MKLLTKTSLHYLWVSGVLLLASCFLWFVLLKRDISAEIKEQLELEAELVIHEIKEGNPINFPLVKIEQGQNNAVKIFKDTVIFDPLQQKNEDYYLLTQSRIINNRPYRITVTTAHIGWAEYFKAIMYMFVILVSLLICGGVGVNYLISKNIWRPFLKNMAILKGFSLAKNQDLALVKSDINEFEELNAVMTDFVTQARREYKSLQEFSENASHELQTPISIIRARLESISQLPLDTKAASYLVDAKQSLDRLSKVNKGLLLLAKLEHDNFPDLQRISLSVTVTDIIDQFEELFNSKRLHLKHDIQPVTINASPHLVNIMVSNLLSNMRNHTEPGKFVAVALSPDKLMFVNEGKLLTFSEDALFTRFKNKDAASTGIGLGLSIIKQICLVHGWVINYGYSNGRHHFTVFLKNVI</sequence>
<keyword evidence="6" id="KW-0472">Membrane</keyword>
<dbReference type="InterPro" id="IPR005467">
    <property type="entry name" value="His_kinase_dom"/>
</dbReference>
<keyword evidence="3" id="KW-0597">Phosphoprotein</keyword>
<protein>
    <recommendedName>
        <fullName evidence="2">histidine kinase</fullName>
        <ecNumber evidence="2">2.7.13.3</ecNumber>
    </recommendedName>
</protein>
<comment type="catalytic activity">
    <reaction evidence="1">
        <text>ATP + protein L-histidine = ADP + protein N-phospho-L-histidine.</text>
        <dbReference type="EC" id="2.7.13.3"/>
    </reaction>
</comment>
<dbReference type="EMBL" id="FNAI01000001">
    <property type="protein sequence ID" value="SDD38756.1"/>
    <property type="molecule type" value="Genomic_DNA"/>
</dbReference>
<evidence type="ECO:0000256" key="1">
    <source>
        <dbReference type="ARBA" id="ARBA00000085"/>
    </source>
</evidence>
<proteinExistence type="predicted"/>
<organism evidence="8 9">
    <name type="scientific">Mucilaginibacter pineti</name>
    <dbReference type="NCBI Taxonomy" id="1391627"/>
    <lineage>
        <taxon>Bacteria</taxon>
        <taxon>Pseudomonadati</taxon>
        <taxon>Bacteroidota</taxon>
        <taxon>Sphingobacteriia</taxon>
        <taxon>Sphingobacteriales</taxon>
        <taxon>Sphingobacteriaceae</taxon>
        <taxon>Mucilaginibacter</taxon>
    </lineage>
</organism>
<dbReference type="SUPFAM" id="SSF55874">
    <property type="entry name" value="ATPase domain of HSP90 chaperone/DNA topoisomerase II/histidine kinase"/>
    <property type="match status" value="1"/>
</dbReference>
<dbReference type="Gene3D" id="1.10.287.130">
    <property type="match status" value="1"/>
</dbReference>
<evidence type="ECO:0000256" key="3">
    <source>
        <dbReference type="ARBA" id="ARBA00022553"/>
    </source>
</evidence>
<keyword evidence="4" id="KW-0808">Transferase</keyword>
<dbReference type="AlphaFoldDB" id="A0A1G6UDK6"/>
<dbReference type="Proteomes" id="UP000199072">
    <property type="component" value="Unassembled WGS sequence"/>
</dbReference>
<feature type="transmembrane region" description="Helical" evidence="6">
    <location>
        <begin position="12"/>
        <end position="30"/>
    </location>
</feature>
<keyword evidence="6" id="KW-0812">Transmembrane</keyword>
<dbReference type="InterPro" id="IPR050428">
    <property type="entry name" value="TCS_sensor_his_kinase"/>
</dbReference>
<dbReference type="EC" id="2.7.13.3" evidence="2"/>
<dbReference type="STRING" id="1391627.SAMN05216464_101596"/>
<dbReference type="SUPFAM" id="SSF47384">
    <property type="entry name" value="Homodimeric domain of signal transducing histidine kinase"/>
    <property type="match status" value="1"/>
</dbReference>
<dbReference type="CDD" id="cd00082">
    <property type="entry name" value="HisKA"/>
    <property type="match status" value="1"/>
</dbReference>
<keyword evidence="9" id="KW-1185">Reference proteome</keyword>
<dbReference type="PANTHER" id="PTHR45436">
    <property type="entry name" value="SENSOR HISTIDINE KINASE YKOH"/>
    <property type="match status" value="1"/>
</dbReference>
<dbReference type="PANTHER" id="PTHR45436:SF5">
    <property type="entry name" value="SENSOR HISTIDINE KINASE TRCS"/>
    <property type="match status" value="1"/>
</dbReference>
<dbReference type="Pfam" id="PF00512">
    <property type="entry name" value="HisKA"/>
    <property type="match status" value="1"/>
</dbReference>
<dbReference type="RefSeq" id="WP_091143987.1">
    <property type="nucleotide sequence ID" value="NZ_FNAI01000001.1"/>
</dbReference>
<dbReference type="InterPro" id="IPR036890">
    <property type="entry name" value="HATPase_C_sf"/>
</dbReference>
<dbReference type="GO" id="GO:0005886">
    <property type="term" value="C:plasma membrane"/>
    <property type="evidence" value="ECO:0007669"/>
    <property type="project" value="TreeGrafter"/>
</dbReference>
<evidence type="ECO:0000256" key="6">
    <source>
        <dbReference type="SAM" id="Phobius"/>
    </source>
</evidence>
<keyword evidence="6" id="KW-1133">Transmembrane helix</keyword>
<dbReference type="InterPro" id="IPR036097">
    <property type="entry name" value="HisK_dim/P_sf"/>
</dbReference>
<dbReference type="InterPro" id="IPR003661">
    <property type="entry name" value="HisK_dim/P_dom"/>
</dbReference>
<reference evidence="8 9" key="1">
    <citation type="submission" date="2016-10" db="EMBL/GenBank/DDBJ databases">
        <authorList>
            <person name="de Groot N.N."/>
        </authorList>
    </citation>
    <scope>NUCLEOTIDE SEQUENCE [LARGE SCALE GENOMIC DNA]</scope>
    <source>
        <strain evidence="8 9">47C3B</strain>
    </source>
</reference>